<accession>A0A4R3J705</accession>
<evidence type="ECO:0008006" key="3">
    <source>
        <dbReference type="Google" id="ProtNLM"/>
    </source>
</evidence>
<reference evidence="1 2" key="1">
    <citation type="submission" date="2019-03" db="EMBL/GenBank/DDBJ databases">
        <title>Genomic Encyclopedia of Type Strains, Phase IV (KMG-IV): sequencing the most valuable type-strain genomes for metagenomic binning, comparative biology and taxonomic classification.</title>
        <authorList>
            <person name="Goeker M."/>
        </authorList>
    </citation>
    <scope>NUCLEOTIDE SEQUENCE [LARGE SCALE GENOMIC DNA]</scope>
    <source>
        <strain evidence="1 2">DSM 101688</strain>
    </source>
</reference>
<gene>
    <name evidence="1" type="ORF">EDD55_10798</name>
</gene>
<protein>
    <recommendedName>
        <fullName evidence="3">Tail tube protein</fullName>
    </recommendedName>
</protein>
<proteinExistence type="predicted"/>
<evidence type="ECO:0000313" key="1">
    <source>
        <dbReference type="EMBL" id="TCS61689.1"/>
    </source>
</evidence>
<name>A0A4R3J705_9PROT</name>
<dbReference type="EMBL" id="SLZW01000007">
    <property type="protein sequence ID" value="TCS61689.1"/>
    <property type="molecule type" value="Genomic_DNA"/>
</dbReference>
<dbReference type="Proteomes" id="UP000295304">
    <property type="component" value="Unassembled WGS sequence"/>
</dbReference>
<comment type="caution">
    <text evidence="1">The sequence shown here is derived from an EMBL/GenBank/DDBJ whole genome shotgun (WGS) entry which is preliminary data.</text>
</comment>
<keyword evidence="2" id="KW-1185">Reference proteome</keyword>
<organism evidence="1 2">
    <name type="scientific">Varunaivibrio sulfuroxidans</name>
    <dbReference type="NCBI Taxonomy" id="1773489"/>
    <lineage>
        <taxon>Bacteria</taxon>
        <taxon>Pseudomonadati</taxon>
        <taxon>Pseudomonadota</taxon>
        <taxon>Alphaproteobacteria</taxon>
        <taxon>Rhodospirillales</taxon>
        <taxon>Magnetovibrionaceae</taxon>
        <taxon>Varunaivibrio</taxon>
    </lineage>
</organism>
<dbReference type="AlphaFoldDB" id="A0A4R3J705"/>
<sequence>MAFSSIALCSRALLKLGANTIASFDEGTVEAEIAGNLYQPVRDGLLSAYPWSFATGQVTLARLNAQPIADFAYAYQLPADFVRVLSAGSGGRGRGVSYRISERRLHTDAQEVVLTYLFRPAESEFPPFFNLALIARLAAEFCIPLTESTSRSQALFSLADREFRHAKTVDSQQDMPGRIEDFSLIEVRN</sequence>
<dbReference type="OrthoDB" id="7278537at2"/>
<dbReference type="RefSeq" id="WP_132939398.1">
    <property type="nucleotide sequence ID" value="NZ_CP119676.1"/>
</dbReference>
<evidence type="ECO:0000313" key="2">
    <source>
        <dbReference type="Proteomes" id="UP000295304"/>
    </source>
</evidence>